<dbReference type="AlphaFoldDB" id="A0AAP0JUB4"/>
<organism evidence="6 7">
    <name type="scientific">Stephania cephalantha</name>
    <dbReference type="NCBI Taxonomy" id="152367"/>
    <lineage>
        <taxon>Eukaryota</taxon>
        <taxon>Viridiplantae</taxon>
        <taxon>Streptophyta</taxon>
        <taxon>Embryophyta</taxon>
        <taxon>Tracheophyta</taxon>
        <taxon>Spermatophyta</taxon>
        <taxon>Magnoliopsida</taxon>
        <taxon>Ranunculales</taxon>
        <taxon>Menispermaceae</taxon>
        <taxon>Menispermoideae</taxon>
        <taxon>Cissampelideae</taxon>
        <taxon>Stephania</taxon>
    </lineage>
</organism>
<evidence type="ECO:0000313" key="7">
    <source>
        <dbReference type="Proteomes" id="UP001419268"/>
    </source>
</evidence>
<sequence length="535" mass="61116">MMNLYGKKDLFFGLPPYLFAKIKDFIKEHYNNTLADLSYGDITQSVQTCALSICNDLRLNRQIQKEKSTLKHDLGNFCFDFGQDIDVSKYLTPQRRIKRQNKSSHFYKPPYYKHPPRFPSRRRSSSYAFKPSSKDPHTASNVCYKCGKPGHYANKCRSFPTTKKVHQVAFSSHSTSDNECHCVSNLPHTSSSSSEVEINVLTAHEELLSIGEQIYDPSLKLKYFTEIINNANPPSTEEFLPPSLSKKQKQFKDHISNDNSHLNFASLMEIVNKKPKHVTIQSLQAEVNQLKKEIKQLTSRITNLEQPDVEAHYSFDSNNIFVESISKSSSFQRWHTPITFTVKGFSVKCNALIDSSADLNCLREGFLPLHYCNISKDLHSISVANGQSTRIKYEVSLAHICHQGICIPLTFIIIPGLKQDMLLGTPFLRKIQPFSVSETGISTTLEGKSLHFAFIQPPQDSFVNLVVHQIEYKNTHIQFLKHEILLLKTEQILQSPIFKNKLEAFQTSLQQQCCFDIPLRFHGLENNTLSICLIF</sequence>
<dbReference type="PANTHER" id="PTHR33054:SF9">
    <property type="entry name" value="CCHC-TYPE DOMAIN-CONTAINING PROTEIN"/>
    <property type="match status" value="1"/>
</dbReference>
<feature type="compositionally biased region" description="Basic residues" evidence="4">
    <location>
        <begin position="114"/>
        <end position="124"/>
    </location>
</feature>
<dbReference type="GO" id="GO:0016787">
    <property type="term" value="F:hydrolase activity"/>
    <property type="evidence" value="ECO:0007669"/>
    <property type="project" value="UniProtKB-KW"/>
</dbReference>
<reference evidence="6 7" key="1">
    <citation type="submission" date="2024-01" db="EMBL/GenBank/DDBJ databases">
        <title>Genome assemblies of Stephania.</title>
        <authorList>
            <person name="Yang L."/>
        </authorList>
    </citation>
    <scope>NUCLEOTIDE SEQUENCE [LARGE SCALE GENOMIC DNA]</scope>
    <source>
        <strain evidence="6">JXDWG</strain>
        <tissue evidence="6">Leaf</tissue>
    </source>
</reference>
<dbReference type="InterPro" id="IPR021109">
    <property type="entry name" value="Peptidase_aspartic_dom_sf"/>
</dbReference>
<keyword evidence="3" id="KW-0175">Coiled coil</keyword>
<protein>
    <recommendedName>
        <fullName evidence="5">CCHC-type domain-containing protein</fullName>
    </recommendedName>
</protein>
<dbReference type="InterPro" id="IPR001878">
    <property type="entry name" value="Znf_CCHC"/>
</dbReference>
<dbReference type="Pfam" id="PF00077">
    <property type="entry name" value="RVP"/>
    <property type="match status" value="1"/>
</dbReference>
<dbReference type="Gene3D" id="4.10.60.10">
    <property type="entry name" value="Zinc finger, CCHC-type"/>
    <property type="match status" value="1"/>
</dbReference>
<name>A0AAP0JUB4_9MAGN</name>
<feature type="domain" description="CCHC-type" evidence="5">
    <location>
        <begin position="143"/>
        <end position="158"/>
    </location>
</feature>
<dbReference type="EMBL" id="JBBNAG010000004">
    <property type="protein sequence ID" value="KAK9140391.1"/>
    <property type="molecule type" value="Genomic_DNA"/>
</dbReference>
<dbReference type="PANTHER" id="PTHR33054">
    <property type="entry name" value="CCHC-TYPE DOMAIN-CONTAINING PROTEIN"/>
    <property type="match status" value="1"/>
</dbReference>
<dbReference type="SUPFAM" id="SSF57756">
    <property type="entry name" value="Retrovirus zinc finger-like domains"/>
    <property type="match status" value="1"/>
</dbReference>
<dbReference type="PROSITE" id="PS50158">
    <property type="entry name" value="ZF_CCHC"/>
    <property type="match status" value="1"/>
</dbReference>
<accession>A0AAP0JUB4</accession>
<dbReference type="Proteomes" id="UP001419268">
    <property type="component" value="Unassembled WGS sequence"/>
</dbReference>
<comment type="caution">
    <text evidence="6">The sequence shown here is derived from an EMBL/GenBank/DDBJ whole genome shotgun (WGS) entry which is preliminary data.</text>
</comment>
<dbReference type="GO" id="GO:0003676">
    <property type="term" value="F:nucleic acid binding"/>
    <property type="evidence" value="ECO:0007669"/>
    <property type="project" value="InterPro"/>
</dbReference>
<keyword evidence="2" id="KW-0862">Zinc</keyword>
<dbReference type="Gene3D" id="2.40.70.10">
    <property type="entry name" value="Acid Proteases"/>
    <property type="match status" value="1"/>
</dbReference>
<evidence type="ECO:0000313" key="6">
    <source>
        <dbReference type="EMBL" id="KAK9140391.1"/>
    </source>
</evidence>
<dbReference type="Pfam" id="PF00098">
    <property type="entry name" value="zf-CCHC"/>
    <property type="match status" value="1"/>
</dbReference>
<dbReference type="SMART" id="SM00343">
    <property type="entry name" value="ZnF_C2HC"/>
    <property type="match status" value="1"/>
</dbReference>
<evidence type="ECO:0000256" key="4">
    <source>
        <dbReference type="SAM" id="MobiDB-lite"/>
    </source>
</evidence>
<keyword evidence="7" id="KW-1185">Reference proteome</keyword>
<dbReference type="InterPro" id="IPR018061">
    <property type="entry name" value="Retropepsins"/>
</dbReference>
<dbReference type="InterPro" id="IPR036875">
    <property type="entry name" value="Znf_CCHC_sf"/>
</dbReference>
<dbReference type="CDD" id="cd00303">
    <property type="entry name" value="retropepsin_like"/>
    <property type="match status" value="1"/>
</dbReference>
<keyword evidence="2" id="KW-0479">Metal-binding</keyword>
<gene>
    <name evidence="6" type="ORF">Scep_010072</name>
</gene>
<evidence type="ECO:0000256" key="1">
    <source>
        <dbReference type="ARBA" id="ARBA00022801"/>
    </source>
</evidence>
<dbReference type="GO" id="GO:0008270">
    <property type="term" value="F:zinc ion binding"/>
    <property type="evidence" value="ECO:0007669"/>
    <property type="project" value="UniProtKB-KW"/>
</dbReference>
<evidence type="ECO:0000256" key="2">
    <source>
        <dbReference type="PROSITE-ProRule" id="PRU00047"/>
    </source>
</evidence>
<keyword evidence="1" id="KW-0378">Hydrolase</keyword>
<dbReference type="SUPFAM" id="SSF50630">
    <property type="entry name" value="Acid proteases"/>
    <property type="match status" value="1"/>
</dbReference>
<evidence type="ECO:0000259" key="5">
    <source>
        <dbReference type="PROSITE" id="PS50158"/>
    </source>
</evidence>
<feature type="region of interest" description="Disordered" evidence="4">
    <location>
        <begin position="114"/>
        <end position="138"/>
    </location>
</feature>
<evidence type="ECO:0000256" key="3">
    <source>
        <dbReference type="SAM" id="Coils"/>
    </source>
</evidence>
<feature type="coiled-coil region" evidence="3">
    <location>
        <begin position="280"/>
        <end position="307"/>
    </location>
</feature>
<proteinExistence type="predicted"/>
<keyword evidence="2" id="KW-0863">Zinc-finger</keyword>